<comment type="caution">
    <text evidence="2">The sequence shown here is derived from an EMBL/GenBank/DDBJ whole genome shotgun (WGS) entry which is preliminary data.</text>
</comment>
<evidence type="ECO:0000313" key="2">
    <source>
        <dbReference type="EMBL" id="KAG0648957.1"/>
    </source>
</evidence>
<proteinExistence type="predicted"/>
<protein>
    <recommendedName>
        <fullName evidence="4">Hydroxyproline-rich glyco protein</fullName>
    </recommendedName>
</protein>
<accession>A0A9P7AX35</accession>
<reference evidence="2" key="1">
    <citation type="submission" date="2019-07" db="EMBL/GenBank/DDBJ databases">
        <title>Hyphodiscus hymeniophilus genome sequencing and assembly.</title>
        <authorList>
            <person name="Kramer G."/>
            <person name="Nodwell J."/>
        </authorList>
    </citation>
    <scope>NUCLEOTIDE SEQUENCE</scope>
    <source>
        <strain evidence="2">ATCC 34498</strain>
    </source>
</reference>
<evidence type="ECO:0000313" key="3">
    <source>
        <dbReference type="Proteomes" id="UP000785200"/>
    </source>
</evidence>
<keyword evidence="3" id="KW-1185">Reference proteome</keyword>
<evidence type="ECO:0008006" key="4">
    <source>
        <dbReference type="Google" id="ProtNLM"/>
    </source>
</evidence>
<dbReference type="EMBL" id="VNKQ01000009">
    <property type="protein sequence ID" value="KAG0648957.1"/>
    <property type="molecule type" value="Genomic_DNA"/>
</dbReference>
<dbReference type="Proteomes" id="UP000785200">
    <property type="component" value="Unassembled WGS sequence"/>
</dbReference>
<dbReference type="OrthoDB" id="5398371at2759"/>
<gene>
    <name evidence="2" type="ORF">D0Z07_4801</name>
</gene>
<dbReference type="AlphaFoldDB" id="A0A9P7AX35"/>
<feature type="region of interest" description="Disordered" evidence="1">
    <location>
        <begin position="421"/>
        <end position="445"/>
    </location>
</feature>
<evidence type="ECO:0000256" key="1">
    <source>
        <dbReference type="SAM" id="MobiDB-lite"/>
    </source>
</evidence>
<name>A0A9P7AX35_9HELO</name>
<sequence length="516" mass="57729">MPPATTPSKAAVVTETTAPLRIEDTVHKVTEVRATGDVILDVTFENTNGCTKSIPSDVIQRLRLSKVSIPSSRVFYRVRLETLKKVSKYFSHLLGSDVFGEGRAVKDAFTKLAESNLKPSEIEADSLPRIKIVDEDDATRTMGREHVFRDMLRIIHGAEHLTKPITITYLSVLVIMADRFDCLAPVQRYVTSTFSNFKYPLTVDKSTEEILRQKILIFYHTNQAPRLAAATKELILRGSSRWASYDENSNFTTAWWDLPDGLECRSNPPNSSQQPNLKPSDEAAHRRACILRTLSSIFSHFLSLYTSRTRQCTLGYDSSPACDSFQLGEMIKFLTKKDLLSLIPFQGTSPYDSDYMWPEFYTGDIENIIGTLRQCPSYQIDKNHGHCGLRSRVLPMLEYVKDMMEGGTGIRAMRWKTGRTGHSWAPRKKENVGVNNGGSGSGKKPFVVGGQAVGSDDERGGTFDFLKDRGNLEFGGNSLNVDKAAKMLFTAEKWLWTAETSGDGMMLPKTSPSLKF</sequence>
<organism evidence="2 3">
    <name type="scientific">Hyphodiscus hymeniophilus</name>
    <dbReference type="NCBI Taxonomy" id="353542"/>
    <lineage>
        <taxon>Eukaryota</taxon>
        <taxon>Fungi</taxon>
        <taxon>Dikarya</taxon>
        <taxon>Ascomycota</taxon>
        <taxon>Pezizomycotina</taxon>
        <taxon>Leotiomycetes</taxon>
        <taxon>Helotiales</taxon>
        <taxon>Hyphodiscaceae</taxon>
        <taxon>Hyphodiscus</taxon>
    </lineage>
</organism>